<dbReference type="GO" id="GO:0004853">
    <property type="term" value="F:uroporphyrinogen decarboxylase activity"/>
    <property type="evidence" value="ECO:0007669"/>
    <property type="project" value="InterPro"/>
</dbReference>
<proteinExistence type="predicted"/>
<dbReference type="RefSeq" id="WP_136059553.1">
    <property type="nucleotide sequence ID" value="NZ_CAAHFH010000001.1"/>
</dbReference>
<gene>
    <name evidence="2" type="ORF">SCARR_00064</name>
</gene>
<evidence type="ECO:0000259" key="1">
    <source>
        <dbReference type="Pfam" id="PF01208"/>
    </source>
</evidence>
<dbReference type="AlphaFoldDB" id="A0A6C2UF63"/>
<dbReference type="Pfam" id="PF01208">
    <property type="entry name" value="URO-D"/>
    <property type="match status" value="1"/>
</dbReference>
<evidence type="ECO:0000313" key="3">
    <source>
        <dbReference type="Proteomes" id="UP000346198"/>
    </source>
</evidence>
<dbReference type="PANTHER" id="PTHR47099:SF1">
    <property type="entry name" value="METHYLCOBAMIDE:COM METHYLTRANSFERASE MTBA"/>
    <property type="match status" value="1"/>
</dbReference>
<dbReference type="InterPro" id="IPR000257">
    <property type="entry name" value="Uroporphyrinogen_deCOase"/>
</dbReference>
<dbReference type="InterPro" id="IPR052024">
    <property type="entry name" value="Methanogen_methyltrans"/>
</dbReference>
<name>A0A6C2UF63_9BACT</name>
<dbReference type="Proteomes" id="UP000346198">
    <property type="component" value="Unassembled WGS sequence"/>
</dbReference>
<keyword evidence="3" id="KW-1185">Reference proteome</keyword>
<evidence type="ECO:0000313" key="2">
    <source>
        <dbReference type="EMBL" id="VGO18014.1"/>
    </source>
</evidence>
<organism evidence="2 3">
    <name type="scientific">Pontiella sulfatireligans</name>
    <dbReference type="NCBI Taxonomy" id="2750658"/>
    <lineage>
        <taxon>Bacteria</taxon>
        <taxon>Pseudomonadati</taxon>
        <taxon>Kiritimatiellota</taxon>
        <taxon>Kiritimatiellia</taxon>
        <taxon>Kiritimatiellales</taxon>
        <taxon>Pontiellaceae</taxon>
        <taxon>Pontiella</taxon>
    </lineage>
</organism>
<dbReference type="EMBL" id="CAAHFH010000001">
    <property type="protein sequence ID" value="VGO18014.1"/>
    <property type="molecule type" value="Genomic_DNA"/>
</dbReference>
<dbReference type="Gene3D" id="3.20.20.210">
    <property type="match status" value="1"/>
</dbReference>
<reference evidence="2 3" key="1">
    <citation type="submission" date="2019-04" db="EMBL/GenBank/DDBJ databases">
        <authorList>
            <person name="Van Vliet M D."/>
        </authorList>
    </citation>
    <scope>NUCLEOTIDE SEQUENCE [LARGE SCALE GENOMIC DNA]</scope>
    <source>
        <strain evidence="2 3">F21</strain>
    </source>
</reference>
<accession>A0A6C2UF63</accession>
<sequence length="349" mass="39730">MTPRENFLRTVRFERPESIPMTFHINAACWHHYDPNALQDLMEAHPFLFPDFQRQERVEPVYELNQLKDKPYTDPWQCVWETTDDGITGSVHQHPLLNWESLAAFPVPDPGASDGTYPVDWSALQSRVEQQKRDGKLVCGGLPHGHTFLRLQDLRGYENVIFDMIDEEPRLNTLIEMLADFNLGVVNRWLELKPDMMSFPEDLGMQVGPMLSPDNFRTYIKPVYERLMAPAREQGCIVHMHSDGDIRTLAADLIDGGVEAINLQDLVNGIDWIADAFAGRTCIDLDIDRQTITPYGTPAQVDALIREEVEKLGTKKGGLIMIYGLYPGVPLENISALMNAMETYAFYYA</sequence>
<dbReference type="SUPFAM" id="SSF51726">
    <property type="entry name" value="UROD/MetE-like"/>
    <property type="match status" value="1"/>
</dbReference>
<dbReference type="GO" id="GO:0006779">
    <property type="term" value="P:porphyrin-containing compound biosynthetic process"/>
    <property type="evidence" value="ECO:0007669"/>
    <property type="project" value="InterPro"/>
</dbReference>
<dbReference type="PANTHER" id="PTHR47099">
    <property type="entry name" value="METHYLCOBAMIDE:COM METHYLTRANSFERASE MTBA"/>
    <property type="match status" value="1"/>
</dbReference>
<protein>
    <recommendedName>
        <fullName evidence="1">Uroporphyrinogen decarboxylase (URO-D) domain-containing protein</fullName>
    </recommendedName>
</protein>
<dbReference type="InterPro" id="IPR038071">
    <property type="entry name" value="UROD/MetE-like_sf"/>
</dbReference>
<feature type="domain" description="Uroporphyrinogen decarboxylase (URO-D)" evidence="1">
    <location>
        <begin position="155"/>
        <end position="344"/>
    </location>
</feature>